<keyword evidence="2" id="KW-1185">Reference proteome</keyword>
<protein>
    <submittedName>
        <fullName evidence="1">Uncharacterized protein</fullName>
    </submittedName>
</protein>
<evidence type="ECO:0000313" key="1">
    <source>
        <dbReference type="EMBL" id="OAA76733.1"/>
    </source>
</evidence>
<dbReference type="AlphaFoldDB" id="A0A168GP23"/>
<reference evidence="1 2" key="1">
    <citation type="journal article" date="2016" name="Genome Biol. Evol.">
        <title>Divergent and convergent evolution of fungal pathogenicity.</title>
        <authorList>
            <person name="Shang Y."/>
            <person name="Xiao G."/>
            <person name="Zheng P."/>
            <person name="Cen K."/>
            <person name="Zhan S."/>
            <person name="Wang C."/>
        </authorList>
    </citation>
    <scope>NUCLEOTIDE SEQUENCE [LARGE SCALE GENOMIC DNA]</scope>
    <source>
        <strain evidence="1 2">RCEF 1005</strain>
    </source>
</reference>
<comment type="caution">
    <text evidence="1">The sequence shown here is derived from an EMBL/GenBank/DDBJ whole genome shotgun (WGS) entry which is preliminary data.</text>
</comment>
<sequence length="86" mass="9285">MNSPENSYHHRHDMAARVDAIYKRPVEDESRCGRPIFPELGVAKNSAGEGLCAVRTRLGGELRGTAAQLQGLCGFASTTNNDKQVG</sequence>
<gene>
    <name evidence="1" type="ORF">LEL_06417</name>
</gene>
<name>A0A168GP23_CORDF</name>
<dbReference type="EMBL" id="AZHF01000004">
    <property type="protein sequence ID" value="OAA76733.1"/>
    <property type="molecule type" value="Genomic_DNA"/>
</dbReference>
<evidence type="ECO:0000313" key="2">
    <source>
        <dbReference type="Proteomes" id="UP000076881"/>
    </source>
</evidence>
<dbReference type="Proteomes" id="UP000076881">
    <property type="component" value="Unassembled WGS sequence"/>
</dbReference>
<organism evidence="1 2">
    <name type="scientific">Akanthomyces lecanii RCEF 1005</name>
    <dbReference type="NCBI Taxonomy" id="1081108"/>
    <lineage>
        <taxon>Eukaryota</taxon>
        <taxon>Fungi</taxon>
        <taxon>Dikarya</taxon>
        <taxon>Ascomycota</taxon>
        <taxon>Pezizomycotina</taxon>
        <taxon>Sordariomycetes</taxon>
        <taxon>Hypocreomycetidae</taxon>
        <taxon>Hypocreales</taxon>
        <taxon>Cordycipitaceae</taxon>
        <taxon>Akanthomyces</taxon>
        <taxon>Cordyceps confragosa</taxon>
    </lineage>
</organism>
<proteinExistence type="predicted"/>
<accession>A0A168GP23</accession>